<evidence type="ECO:0000313" key="2">
    <source>
        <dbReference type="EMBL" id="JAD83098.1"/>
    </source>
</evidence>
<dbReference type="AlphaFoldDB" id="A0A0A9D8W3"/>
<proteinExistence type="predicted"/>
<protein>
    <submittedName>
        <fullName evidence="2">Csu456(Uce)</fullName>
    </submittedName>
</protein>
<evidence type="ECO:0000256" key="1">
    <source>
        <dbReference type="SAM" id="Phobius"/>
    </source>
</evidence>
<feature type="transmembrane region" description="Helical" evidence="1">
    <location>
        <begin position="7"/>
        <end position="29"/>
    </location>
</feature>
<keyword evidence="1" id="KW-0472">Membrane</keyword>
<reference evidence="2" key="2">
    <citation type="journal article" date="2015" name="Data Brief">
        <title>Shoot transcriptome of the giant reed, Arundo donax.</title>
        <authorList>
            <person name="Barrero R.A."/>
            <person name="Guerrero F.D."/>
            <person name="Moolhuijzen P."/>
            <person name="Goolsby J.A."/>
            <person name="Tidwell J."/>
            <person name="Bellgard S.E."/>
            <person name="Bellgard M.I."/>
        </authorList>
    </citation>
    <scope>NUCLEOTIDE SEQUENCE</scope>
    <source>
        <tissue evidence="2">Shoot tissue taken approximately 20 cm above the soil surface</tissue>
    </source>
</reference>
<dbReference type="EMBL" id="GBRH01214797">
    <property type="protein sequence ID" value="JAD83098.1"/>
    <property type="molecule type" value="Transcribed_RNA"/>
</dbReference>
<accession>A0A0A9D8W3</accession>
<name>A0A0A9D8W3_ARUDO</name>
<reference evidence="2" key="1">
    <citation type="submission" date="2014-09" db="EMBL/GenBank/DDBJ databases">
        <authorList>
            <person name="Magalhaes I.L.F."/>
            <person name="Oliveira U."/>
            <person name="Santos F.R."/>
            <person name="Vidigal T.H.D.A."/>
            <person name="Brescovit A.D."/>
            <person name="Santos A.J."/>
        </authorList>
    </citation>
    <scope>NUCLEOTIDE SEQUENCE</scope>
    <source>
        <tissue evidence="2">Shoot tissue taken approximately 20 cm above the soil surface</tissue>
    </source>
</reference>
<feature type="transmembrane region" description="Helical" evidence="1">
    <location>
        <begin position="69"/>
        <end position="89"/>
    </location>
</feature>
<keyword evidence="1" id="KW-1133">Transmembrane helix</keyword>
<sequence>MTRCYMAYLWVQVLAVFSYLCRSVLYMWAISGTRGSSGFGSVSSEQIDSNTLEIVSAGLHWSFKMSRQMLPLLLIFGWNSLVRNATCMLNSRGHILWNRLL</sequence>
<keyword evidence="1" id="KW-0812">Transmembrane</keyword>
<organism evidence="2">
    <name type="scientific">Arundo donax</name>
    <name type="common">Giant reed</name>
    <name type="synonym">Donax arundinaceus</name>
    <dbReference type="NCBI Taxonomy" id="35708"/>
    <lineage>
        <taxon>Eukaryota</taxon>
        <taxon>Viridiplantae</taxon>
        <taxon>Streptophyta</taxon>
        <taxon>Embryophyta</taxon>
        <taxon>Tracheophyta</taxon>
        <taxon>Spermatophyta</taxon>
        <taxon>Magnoliopsida</taxon>
        <taxon>Liliopsida</taxon>
        <taxon>Poales</taxon>
        <taxon>Poaceae</taxon>
        <taxon>PACMAD clade</taxon>
        <taxon>Arundinoideae</taxon>
        <taxon>Arundineae</taxon>
        <taxon>Arundo</taxon>
    </lineage>
</organism>